<evidence type="ECO:0000313" key="4">
    <source>
        <dbReference type="EMBL" id="MBA5762308.1"/>
    </source>
</evidence>
<evidence type="ECO:0000256" key="2">
    <source>
        <dbReference type="SAM" id="Phobius"/>
    </source>
</evidence>
<reference evidence="4 5" key="1">
    <citation type="submission" date="2020-07" db="EMBL/GenBank/DDBJ databases">
        <title>Vibrio marinisediminis sp. nov., isolated from marine sediment.</title>
        <authorList>
            <person name="Ji X."/>
        </authorList>
    </citation>
    <scope>NUCLEOTIDE SEQUENCE [LARGE SCALE GENOMIC DNA]</scope>
    <source>
        <strain evidence="4 5">404</strain>
    </source>
</reference>
<sequence>MLVLNQKTPRRKQQGITLVLVSLVMLFLLGMAGFSIDLNHQVLNKTRLQNAVDSAALSAAVVADETGDVSLAEAAARATLTSFIGESGNGELAISDESTTVTFSSDLESFSLAGAFSPPAGDDDIYVRVLVQDIELQQFLSHIFGFGKDVSASAVAGRSAAISEVCNITPIAMCGNPLGDADDAWGYQQEGIDILNTADNSADQIHELKIGSQGSTEMGPGNFHLLDFGQVADSGGNGNGNGNGNGGGGGGAALVRQALAGAYNGCAAVGETVLTKPGNSIGPVAQGLNTRLNKFQGPMKDDGTVPPDKYVKEPSTRAEEGESYAGNFYYSNYVEQLASCQDPDGGGICDQGSYLPESGSSGRRILRIPIVDCTDAGGKTTYDVLGFGCFFLLQSVGQSGNSSVFGQFLFDCLINNGSTGLEPEDAGLYRIQLYKDPFSGAS</sequence>
<dbReference type="RefSeq" id="WP_182108345.1">
    <property type="nucleotide sequence ID" value="NZ_JACFYF010000003.1"/>
</dbReference>
<evidence type="ECO:0000259" key="3">
    <source>
        <dbReference type="Pfam" id="PF13400"/>
    </source>
</evidence>
<dbReference type="EMBL" id="JACFYF010000003">
    <property type="protein sequence ID" value="MBA5762308.1"/>
    <property type="molecule type" value="Genomic_DNA"/>
</dbReference>
<name>A0A7W2ITK8_9VIBR</name>
<proteinExistence type="predicted"/>
<keyword evidence="2" id="KW-1133">Transmembrane helix</keyword>
<evidence type="ECO:0000256" key="1">
    <source>
        <dbReference type="SAM" id="MobiDB-lite"/>
    </source>
</evidence>
<keyword evidence="2" id="KW-0472">Membrane</keyword>
<dbReference type="Pfam" id="PF13400">
    <property type="entry name" value="Tad"/>
    <property type="match status" value="1"/>
</dbReference>
<keyword evidence="2" id="KW-0812">Transmembrane</keyword>
<keyword evidence="5" id="KW-1185">Reference proteome</keyword>
<feature type="domain" description="Putative Flp pilus-assembly TadG-like N-terminal" evidence="3">
    <location>
        <begin position="17"/>
        <end position="60"/>
    </location>
</feature>
<accession>A0A7W2ITK8</accession>
<organism evidence="4 5">
    <name type="scientific">Vibrio marinisediminis</name>
    <dbReference type="NCBI Taxonomy" id="2758441"/>
    <lineage>
        <taxon>Bacteria</taxon>
        <taxon>Pseudomonadati</taxon>
        <taxon>Pseudomonadota</taxon>
        <taxon>Gammaproteobacteria</taxon>
        <taxon>Vibrionales</taxon>
        <taxon>Vibrionaceae</taxon>
        <taxon>Vibrio</taxon>
    </lineage>
</organism>
<evidence type="ECO:0000313" key="5">
    <source>
        <dbReference type="Proteomes" id="UP000571701"/>
    </source>
</evidence>
<dbReference type="Proteomes" id="UP000571701">
    <property type="component" value="Unassembled WGS sequence"/>
</dbReference>
<feature type="region of interest" description="Disordered" evidence="1">
    <location>
        <begin position="295"/>
        <end position="317"/>
    </location>
</feature>
<comment type="caution">
    <text evidence="4">The sequence shown here is derived from an EMBL/GenBank/DDBJ whole genome shotgun (WGS) entry which is preliminary data.</text>
</comment>
<dbReference type="AlphaFoldDB" id="A0A7W2ITK8"/>
<protein>
    <recommendedName>
        <fullName evidence="3">Putative Flp pilus-assembly TadG-like N-terminal domain-containing protein</fullName>
    </recommendedName>
</protein>
<dbReference type="InterPro" id="IPR028087">
    <property type="entry name" value="Tad_N"/>
</dbReference>
<feature type="transmembrane region" description="Helical" evidence="2">
    <location>
        <begin position="16"/>
        <end position="36"/>
    </location>
</feature>
<feature type="compositionally biased region" description="Basic and acidic residues" evidence="1">
    <location>
        <begin position="299"/>
        <end position="317"/>
    </location>
</feature>
<gene>
    <name evidence="4" type="ORF">H2O73_08145</name>
</gene>